<dbReference type="RefSeq" id="WP_069727397.1">
    <property type="nucleotide sequence ID" value="NZ_MDCO01000012.1"/>
</dbReference>
<proteinExistence type="predicted"/>
<evidence type="ECO:0000313" key="1">
    <source>
        <dbReference type="EMBL" id="OEJ14112.1"/>
    </source>
</evidence>
<comment type="caution">
    <text evidence="1">The sequence shown here is derived from an EMBL/GenBank/DDBJ whole genome shotgun (WGS) entry which is preliminary data.</text>
</comment>
<reference evidence="1 2" key="1">
    <citation type="submission" date="2016-08" db="EMBL/GenBank/DDBJ databases">
        <title>Characterization and recognition of Brachyspira hampsonii sp. nov., a novel intestinal spirochete that is pathogenic to pigs.</title>
        <authorList>
            <person name="Mirajkar N."/>
            <person name="La T."/>
            <person name="Phillips N."/>
            <person name="Hampson D."/>
            <person name="Gebhart C."/>
        </authorList>
    </citation>
    <scope>NUCLEOTIDE SEQUENCE [LARGE SCALE GENOMIC DNA]</scope>
    <source>
        <strain evidence="1 2">P280/1</strain>
    </source>
</reference>
<dbReference type="Proteomes" id="UP000095247">
    <property type="component" value="Unassembled WGS sequence"/>
</dbReference>
<evidence type="ECO:0008006" key="3">
    <source>
        <dbReference type="Google" id="ProtNLM"/>
    </source>
</evidence>
<sequence length="223" mass="25957">MENKMNPMAKKVLLVEGNDERDLCSLLINKKLELKYIIGKYDKTFIEDDDTIHIITINEVENKNNITSFIKTSNYNNIEKLAIVVDAESNAQKRFNIFNDIIKCEYNQNNNIYYDDYKGLFITAKTDDKTSGYLEHLVEEIILENDKDLYNDCVNNFFNCANNYINQGSNEAHLLKAKILAFISVRCKKRNTVGGLFQECSHYLDSNVLYDLIDFLNNIFKQK</sequence>
<accession>A0A1E5ND74</accession>
<dbReference type="Pfam" id="PF11536">
    <property type="entry name" value="DUF3226"/>
    <property type="match status" value="1"/>
</dbReference>
<evidence type="ECO:0000313" key="2">
    <source>
        <dbReference type="Proteomes" id="UP000095247"/>
    </source>
</evidence>
<dbReference type="EMBL" id="MDCO01000012">
    <property type="protein sequence ID" value="OEJ14112.1"/>
    <property type="molecule type" value="Genomic_DNA"/>
</dbReference>
<protein>
    <recommendedName>
        <fullName evidence="3">DUF4435 domain-containing protein</fullName>
    </recommendedName>
</protein>
<dbReference type="AlphaFoldDB" id="A0A1E5ND74"/>
<dbReference type="InterPro" id="IPR024508">
    <property type="entry name" value="DUF3226"/>
</dbReference>
<organism evidence="1 2">
    <name type="scientific">Brachyspira hampsonii</name>
    <dbReference type="NCBI Taxonomy" id="1287055"/>
    <lineage>
        <taxon>Bacteria</taxon>
        <taxon>Pseudomonadati</taxon>
        <taxon>Spirochaetota</taxon>
        <taxon>Spirochaetia</taxon>
        <taxon>Brachyspirales</taxon>
        <taxon>Brachyspiraceae</taxon>
        <taxon>Brachyspira</taxon>
    </lineage>
</organism>
<gene>
    <name evidence="1" type="ORF">BFL38_05105</name>
</gene>
<name>A0A1E5ND74_9SPIR</name>